<protein>
    <submittedName>
        <fullName evidence="1">Uncharacterized protein</fullName>
    </submittedName>
</protein>
<name>A0AA88NQT2_CHASR</name>
<sequence length="124" mass="13541">MLPSVKKTVLVPPTSFALFSLHSHLVGSAPSLTCSSLAEFSLTFALLVWILGDAEFALLLPSDMNLIKTKAEQDREARISLGVTWGGERRRASRSTWRKAALNQLVSLPHPLHNCSLSWACTPA</sequence>
<dbReference type="AlphaFoldDB" id="A0AA88NQT2"/>
<dbReference type="Proteomes" id="UP001187415">
    <property type="component" value="Unassembled WGS sequence"/>
</dbReference>
<dbReference type="EMBL" id="JAUPFM010000001">
    <property type="protein sequence ID" value="KAK2861851.1"/>
    <property type="molecule type" value="Genomic_DNA"/>
</dbReference>
<organism evidence="1 2">
    <name type="scientific">Channa striata</name>
    <name type="common">Snakehead murrel</name>
    <name type="synonym">Ophicephalus striatus</name>
    <dbReference type="NCBI Taxonomy" id="64152"/>
    <lineage>
        <taxon>Eukaryota</taxon>
        <taxon>Metazoa</taxon>
        <taxon>Chordata</taxon>
        <taxon>Craniata</taxon>
        <taxon>Vertebrata</taxon>
        <taxon>Euteleostomi</taxon>
        <taxon>Actinopterygii</taxon>
        <taxon>Neopterygii</taxon>
        <taxon>Teleostei</taxon>
        <taxon>Neoteleostei</taxon>
        <taxon>Acanthomorphata</taxon>
        <taxon>Anabantaria</taxon>
        <taxon>Anabantiformes</taxon>
        <taxon>Channoidei</taxon>
        <taxon>Channidae</taxon>
        <taxon>Channa</taxon>
    </lineage>
</organism>
<comment type="caution">
    <text evidence="1">The sequence shown here is derived from an EMBL/GenBank/DDBJ whole genome shotgun (WGS) entry which is preliminary data.</text>
</comment>
<evidence type="ECO:0000313" key="1">
    <source>
        <dbReference type="EMBL" id="KAK2861851.1"/>
    </source>
</evidence>
<keyword evidence="2" id="KW-1185">Reference proteome</keyword>
<gene>
    <name evidence="1" type="ORF">Q5P01_001384</name>
</gene>
<proteinExistence type="predicted"/>
<accession>A0AA88NQT2</accession>
<evidence type="ECO:0000313" key="2">
    <source>
        <dbReference type="Proteomes" id="UP001187415"/>
    </source>
</evidence>
<reference evidence="1" key="1">
    <citation type="submission" date="2023-07" db="EMBL/GenBank/DDBJ databases">
        <title>Chromosome-level Genome Assembly of Striped Snakehead (Channa striata).</title>
        <authorList>
            <person name="Liu H."/>
        </authorList>
    </citation>
    <scope>NUCLEOTIDE SEQUENCE</scope>
    <source>
        <strain evidence="1">Gz</strain>
        <tissue evidence="1">Muscle</tissue>
    </source>
</reference>